<comment type="caution">
    <text evidence="1">The sequence shown here is derived from an EMBL/GenBank/DDBJ whole genome shotgun (WGS) entry which is preliminary data.</text>
</comment>
<keyword evidence="2" id="KW-1185">Reference proteome</keyword>
<protein>
    <submittedName>
        <fullName evidence="1">Uncharacterized protein</fullName>
    </submittedName>
</protein>
<accession>A0A6G1ENW4</accession>
<reference evidence="1 2" key="1">
    <citation type="submission" date="2019-11" db="EMBL/GenBank/DDBJ databases">
        <title>Whole genome sequence of Oryza granulata.</title>
        <authorList>
            <person name="Li W."/>
        </authorList>
    </citation>
    <scope>NUCLEOTIDE SEQUENCE [LARGE SCALE GENOMIC DNA]</scope>
    <source>
        <strain evidence="2">cv. Menghai</strain>
        <tissue evidence="1">Leaf</tissue>
    </source>
</reference>
<evidence type="ECO:0000313" key="1">
    <source>
        <dbReference type="EMBL" id="KAF0926330.1"/>
    </source>
</evidence>
<proteinExistence type="predicted"/>
<dbReference type="EMBL" id="SPHZ02000003">
    <property type="protein sequence ID" value="KAF0926330.1"/>
    <property type="molecule type" value="Genomic_DNA"/>
</dbReference>
<gene>
    <name evidence="1" type="ORF">E2562_022250</name>
</gene>
<dbReference type="Proteomes" id="UP000479710">
    <property type="component" value="Unassembled WGS sequence"/>
</dbReference>
<name>A0A6G1ENW4_9ORYZ</name>
<evidence type="ECO:0000313" key="2">
    <source>
        <dbReference type="Proteomes" id="UP000479710"/>
    </source>
</evidence>
<organism evidence="1 2">
    <name type="scientific">Oryza meyeriana var. granulata</name>
    <dbReference type="NCBI Taxonomy" id="110450"/>
    <lineage>
        <taxon>Eukaryota</taxon>
        <taxon>Viridiplantae</taxon>
        <taxon>Streptophyta</taxon>
        <taxon>Embryophyta</taxon>
        <taxon>Tracheophyta</taxon>
        <taxon>Spermatophyta</taxon>
        <taxon>Magnoliopsida</taxon>
        <taxon>Liliopsida</taxon>
        <taxon>Poales</taxon>
        <taxon>Poaceae</taxon>
        <taxon>BOP clade</taxon>
        <taxon>Oryzoideae</taxon>
        <taxon>Oryzeae</taxon>
        <taxon>Oryzinae</taxon>
        <taxon>Oryza</taxon>
        <taxon>Oryza meyeriana</taxon>
    </lineage>
</organism>
<dbReference type="AlphaFoldDB" id="A0A6G1ENW4"/>
<sequence length="129" mass="14169">MWPVWWRPSLRAVGLVWHKECDIEEEEMMMAQLRPTTLLASNGGGAAGGVWAEEQATTTLFQGVAFRARNGCDATHGRRSTSGALCMRGVNRREAERGLDPPESSVLAQARVLAGNKLLESQGIFASWR</sequence>